<gene>
    <name evidence="5" type="ORF">CkaCkLH20_06970</name>
</gene>
<dbReference type="SMART" id="SM00360">
    <property type="entry name" value="RRM"/>
    <property type="match status" value="2"/>
</dbReference>
<protein>
    <recommendedName>
        <fullName evidence="4">RRM domain-containing protein</fullName>
    </recommendedName>
</protein>
<organism evidence="5 6">
    <name type="scientific">Colletotrichum karsti</name>
    <dbReference type="NCBI Taxonomy" id="1095194"/>
    <lineage>
        <taxon>Eukaryota</taxon>
        <taxon>Fungi</taxon>
        <taxon>Dikarya</taxon>
        <taxon>Ascomycota</taxon>
        <taxon>Pezizomycotina</taxon>
        <taxon>Sordariomycetes</taxon>
        <taxon>Hypocreomycetidae</taxon>
        <taxon>Glomerellales</taxon>
        <taxon>Glomerellaceae</taxon>
        <taxon>Colletotrichum</taxon>
        <taxon>Colletotrichum boninense species complex</taxon>
    </lineage>
</organism>
<dbReference type="InterPro" id="IPR050374">
    <property type="entry name" value="RRT5_SRSF_SR"/>
</dbReference>
<dbReference type="RefSeq" id="XP_038745050.1">
    <property type="nucleotide sequence ID" value="XM_038889687.1"/>
</dbReference>
<dbReference type="SUPFAM" id="SSF54928">
    <property type="entry name" value="RNA-binding domain, RBD"/>
    <property type="match status" value="2"/>
</dbReference>
<feature type="domain" description="RRM" evidence="4">
    <location>
        <begin position="199"/>
        <end position="284"/>
    </location>
</feature>
<dbReference type="PANTHER" id="PTHR23003">
    <property type="entry name" value="RNA RECOGNITION MOTIF RRM DOMAIN CONTAINING PROTEIN"/>
    <property type="match status" value="1"/>
</dbReference>
<feature type="compositionally biased region" description="Polar residues" evidence="3">
    <location>
        <begin position="284"/>
        <end position="302"/>
    </location>
</feature>
<reference evidence="5" key="1">
    <citation type="submission" date="2020-03" db="EMBL/GenBank/DDBJ databases">
        <authorList>
            <person name="He L."/>
        </authorList>
    </citation>
    <scope>NUCLEOTIDE SEQUENCE</scope>
    <source>
        <strain evidence="5">CkLH20</strain>
    </source>
</reference>
<feature type="compositionally biased region" description="Low complexity" evidence="3">
    <location>
        <begin position="322"/>
        <end position="336"/>
    </location>
</feature>
<dbReference type="CDD" id="cd00590">
    <property type="entry name" value="RRM_SF"/>
    <property type="match status" value="1"/>
</dbReference>
<comment type="caution">
    <text evidence="5">The sequence shown here is derived from an EMBL/GenBank/DDBJ whole genome shotgun (WGS) entry which is preliminary data.</text>
</comment>
<dbReference type="GeneID" id="62162761"/>
<dbReference type="PROSITE" id="PS50102">
    <property type="entry name" value="RRM"/>
    <property type="match status" value="1"/>
</dbReference>
<evidence type="ECO:0000256" key="3">
    <source>
        <dbReference type="SAM" id="MobiDB-lite"/>
    </source>
</evidence>
<name>A0A9P6I3Y0_9PEZI</name>
<dbReference type="EMBL" id="JAATWM020000021">
    <property type="protein sequence ID" value="KAF9875589.1"/>
    <property type="molecule type" value="Genomic_DNA"/>
</dbReference>
<dbReference type="InterPro" id="IPR012677">
    <property type="entry name" value="Nucleotide-bd_a/b_plait_sf"/>
</dbReference>
<dbReference type="AlphaFoldDB" id="A0A9P6I3Y0"/>
<dbReference type="Gene3D" id="3.30.70.330">
    <property type="match status" value="2"/>
</dbReference>
<feature type="compositionally biased region" description="Basic and acidic residues" evidence="3">
    <location>
        <begin position="306"/>
        <end position="317"/>
    </location>
</feature>
<dbReference type="GO" id="GO:0005737">
    <property type="term" value="C:cytoplasm"/>
    <property type="evidence" value="ECO:0007669"/>
    <property type="project" value="TreeGrafter"/>
</dbReference>
<feature type="compositionally biased region" description="Basic and acidic residues" evidence="3">
    <location>
        <begin position="352"/>
        <end position="366"/>
    </location>
</feature>
<dbReference type="OrthoDB" id="610462at2759"/>
<sequence length="366" mass="40957">MLVGQIPPGAETGNFYIPICNLPFDTTWKSLKDWLSSGCEVDYVRLYGPTSGWIRVKGPYNFYRACDLLRDGVFDGRRIIFDDSNMTSAVVVKEIHDDENATPASVPARHRQTELPLGSATVTTRQASSSTYASSEAFYDQWIPNPSTTSQTHPNIQQQATWYPDNLPSGGFFPDNSHPYPQFMTPPNESRQTVPIEQRRIIVRRIGHNTPEDQIKALIKQCLERVTPVKAELQRIDVPRGSSSQNKGHAFATFRSADIARRVAELLNGKTWNTRRLEARLTNEGLTEEQSSRAPQSQGSGSRQRKGNDSTKKRSNERTTAPNSNNCSSGESSSSRQSRHRPPTGPVIADGTSHRAQSESKERKRR</sequence>
<keyword evidence="6" id="KW-1185">Reference proteome</keyword>
<evidence type="ECO:0000259" key="4">
    <source>
        <dbReference type="PROSITE" id="PS50102"/>
    </source>
</evidence>
<dbReference type="Proteomes" id="UP000781932">
    <property type="component" value="Unassembled WGS sequence"/>
</dbReference>
<feature type="region of interest" description="Disordered" evidence="3">
    <location>
        <begin position="99"/>
        <end position="126"/>
    </location>
</feature>
<dbReference type="GO" id="GO:0003729">
    <property type="term" value="F:mRNA binding"/>
    <property type="evidence" value="ECO:0007669"/>
    <property type="project" value="TreeGrafter"/>
</dbReference>
<dbReference type="InterPro" id="IPR035979">
    <property type="entry name" value="RBD_domain_sf"/>
</dbReference>
<evidence type="ECO:0000313" key="5">
    <source>
        <dbReference type="EMBL" id="KAF9875589.1"/>
    </source>
</evidence>
<feature type="region of interest" description="Disordered" evidence="3">
    <location>
        <begin position="281"/>
        <end position="366"/>
    </location>
</feature>
<dbReference type="InterPro" id="IPR000504">
    <property type="entry name" value="RRM_dom"/>
</dbReference>
<evidence type="ECO:0000313" key="6">
    <source>
        <dbReference type="Proteomes" id="UP000781932"/>
    </source>
</evidence>
<reference evidence="5" key="2">
    <citation type="submission" date="2020-11" db="EMBL/GenBank/DDBJ databases">
        <title>Whole genome sequencing of Colletotrichum sp.</title>
        <authorList>
            <person name="Li H."/>
        </authorList>
    </citation>
    <scope>NUCLEOTIDE SEQUENCE</scope>
    <source>
        <strain evidence="5">CkLH20</strain>
    </source>
</reference>
<keyword evidence="1 2" id="KW-0694">RNA-binding</keyword>
<accession>A0A9P6I3Y0</accession>
<dbReference type="Pfam" id="PF00076">
    <property type="entry name" value="RRM_1"/>
    <property type="match status" value="1"/>
</dbReference>
<dbReference type="GO" id="GO:0005634">
    <property type="term" value="C:nucleus"/>
    <property type="evidence" value="ECO:0007669"/>
    <property type="project" value="TreeGrafter"/>
</dbReference>
<proteinExistence type="predicted"/>
<evidence type="ECO:0000256" key="2">
    <source>
        <dbReference type="PROSITE-ProRule" id="PRU00176"/>
    </source>
</evidence>
<evidence type="ECO:0000256" key="1">
    <source>
        <dbReference type="ARBA" id="ARBA00022884"/>
    </source>
</evidence>